<dbReference type="GO" id="GO:0042274">
    <property type="term" value="P:ribosomal small subunit biogenesis"/>
    <property type="evidence" value="ECO:0007669"/>
    <property type="project" value="UniProtKB-UniRule"/>
</dbReference>
<keyword evidence="1 5" id="KW-0963">Cytoplasm</keyword>
<comment type="subunit">
    <text evidence="5">Binds ribosomal protein uS19.</text>
</comment>
<dbReference type="RefSeq" id="WP_035439857.1">
    <property type="nucleotide sequence ID" value="NZ_CBLX010000009.1"/>
</dbReference>
<dbReference type="GO" id="GO:0043022">
    <property type="term" value="F:ribosome binding"/>
    <property type="evidence" value="ECO:0007669"/>
    <property type="project" value="InterPro"/>
</dbReference>
<dbReference type="GO" id="GO:0006364">
    <property type="term" value="P:rRNA processing"/>
    <property type="evidence" value="ECO:0007669"/>
    <property type="project" value="UniProtKB-UniRule"/>
</dbReference>
<dbReference type="NCBIfam" id="TIGR02273">
    <property type="entry name" value="16S_RimM"/>
    <property type="match status" value="1"/>
</dbReference>
<dbReference type="EMBL" id="CBLX010000009">
    <property type="protein sequence ID" value="CDG39166.1"/>
    <property type="molecule type" value="Genomic_DNA"/>
</dbReference>
<dbReference type="InterPro" id="IPR036976">
    <property type="entry name" value="RimM_N_sf"/>
</dbReference>
<comment type="function">
    <text evidence="5">An accessory protein needed during the final step in the assembly of 30S ribosomal subunit, possibly for assembly of the head region. Essential for efficient processing of 16S rRNA. May be needed both before and after RbfA during the maturation of 16S rRNA. It has affinity for free ribosomal 30S subunits but not for 70S ribosomes.</text>
</comment>
<dbReference type="InterPro" id="IPR009000">
    <property type="entry name" value="Transl_B-barrel_sf"/>
</dbReference>
<evidence type="ECO:0000313" key="8">
    <source>
        <dbReference type="EMBL" id="CDG39166.1"/>
    </source>
</evidence>
<dbReference type="InterPro" id="IPR011961">
    <property type="entry name" value="RimM"/>
</dbReference>
<dbReference type="InterPro" id="IPR002676">
    <property type="entry name" value="RimM_N"/>
</dbReference>
<accession>A0A060QIV8</accession>
<keyword evidence="2 5" id="KW-0690">Ribosome biogenesis</keyword>
<dbReference type="GO" id="GO:0005840">
    <property type="term" value="C:ribosome"/>
    <property type="evidence" value="ECO:0007669"/>
    <property type="project" value="InterPro"/>
</dbReference>
<evidence type="ECO:0000259" key="7">
    <source>
        <dbReference type="Pfam" id="PF24986"/>
    </source>
</evidence>
<keyword evidence="3 5" id="KW-0698">rRNA processing</keyword>
<keyword evidence="4 5" id="KW-0143">Chaperone</keyword>
<dbReference type="InterPro" id="IPR011033">
    <property type="entry name" value="PRC_barrel-like_sf"/>
</dbReference>
<dbReference type="Pfam" id="PF01782">
    <property type="entry name" value="RimM"/>
    <property type="match status" value="1"/>
</dbReference>
<evidence type="ECO:0000256" key="4">
    <source>
        <dbReference type="ARBA" id="ARBA00023186"/>
    </source>
</evidence>
<dbReference type="Gene3D" id="2.30.30.240">
    <property type="entry name" value="PRC-barrel domain"/>
    <property type="match status" value="1"/>
</dbReference>
<protein>
    <recommendedName>
        <fullName evidence="5">Ribosome maturation factor RimM</fullName>
    </recommendedName>
</protein>
<evidence type="ECO:0000259" key="6">
    <source>
        <dbReference type="Pfam" id="PF01782"/>
    </source>
</evidence>
<reference evidence="8 9" key="2">
    <citation type="journal article" date="2014" name="PLoS ONE">
        <title>Evolution of mitochondria reconstructed from the energy metabolism of living bacteria.</title>
        <authorList>
            <person name="Degli Esposti M."/>
            <person name="Chouaia B."/>
            <person name="Comandatore F."/>
            <person name="Crotti E."/>
            <person name="Sassera D."/>
            <person name="Lievens P.M."/>
            <person name="Daffonchio D."/>
            <person name="Bandi C."/>
        </authorList>
    </citation>
    <scope>NUCLEOTIDE SEQUENCE [LARGE SCALE GENOMIC DNA]</scope>
    <source>
        <strain evidence="8 9">SF2.1</strain>
    </source>
</reference>
<dbReference type="eggNOG" id="COG0806">
    <property type="taxonomic scope" value="Bacteria"/>
</dbReference>
<evidence type="ECO:0000256" key="2">
    <source>
        <dbReference type="ARBA" id="ARBA00022517"/>
    </source>
</evidence>
<dbReference type="SUPFAM" id="SSF50346">
    <property type="entry name" value="PRC-barrel domain"/>
    <property type="match status" value="1"/>
</dbReference>
<dbReference type="AlphaFoldDB" id="A0A060QIV8"/>
<sequence length="194" mass="20726">MTTVSAPSDVSKDILVATVGRPHGVKGLVHLFAATDDPASVEDIGALHDEKGRVWRAEWQGHGIARLFDASGRPVTDRDEASRLVNLKLYVGRDCLPDTDEDEFYHADLIGLRAETREGAVLGTVAVIHDYGAGVSLEITAAGQGGKGQDLIVPFTHACVPEILFDQGRIIVEPPHEVEVEGDLSGKADVAVRS</sequence>
<gene>
    <name evidence="5" type="primary">rimM</name>
    <name evidence="8" type="ORF">ASAP_1121</name>
</gene>
<feature type="domain" description="RimM N-terminal" evidence="6">
    <location>
        <begin position="16"/>
        <end position="94"/>
    </location>
</feature>
<evidence type="ECO:0000313" key="9">
    <source>
        <dbReference type="Proteomes" id="UP000027583"/>
    </source>
</evidence>
<dbReference type="SUPFAM" id="SSF50447">
    <property type="entry name" value="Translation proteins"/>
    <property type="match status" value="1"/>
</dbReference>
<dbReference type="HAMAP" id="MF_00014">
    <property type="entry name" value="Ribosome_mat_RimM"/>
    <property type="match status" value="1"/>
</dbReference>
<dbReference type="GO" id="GO:0005737">
    <property type="term" value="C:cytoplasm"/>
    <property type="evidence" value="ECO:0007669"/>
    <property type="project" value="UniProtKB-SubCell"/>
</dbReference>
<proteinExistence type="inferred from homology"/>
<dbReference type="Proteomes" id="UP000027583">
    <property type="component" value="Unassembled WGS sequence"/>
</dbReference>
<comment type="subcellular location">
    <subcellularLocation>
        <location evidence="5">Cytoplasm</location>
    </subcellularLocation>
</comment>
<name>A0A060QIV8_9PROT</name>
<comment type="domain">
    <text evidence="5">The PRC barrel domain binds ribosomal protein uS19.</text>
</comment>
<evidence type="ECO:0000256" key="3">
    <source>
        <dbReference type="ARBA" id="ARBA00022552"/>
    </source>
</evidence>
<organism evidence="8 9">
    <name type="scientific">Asaia bogorensis</name>
    <dbReference type="NCBI Taxonomy" id="91915"/>
    <lineage>
        <taxon>Bacteria</taxon>
        <taxon>Pseudomonadati</taxon>
        <taxon>Pseudomonadota</taxon>
        <taxon>Alphaproteobacteria</taxon>
        <taxon>Acetobacterales</taxon>
        <taxon>Acetobacteraceae</taxon>
        <taxon>Asaia</taxon>
    </lineage>
</organism>
<comment type="similarity">
    <text evidence="5">Belongs to the RimM family.</text>
</comment>
<dbReference type="InterPro" id="IPR056792">
    <property type="entry name" value="PRC_RimM"/>
</dbReference>
<reference evidence="8 9" key="1">
    <citation type="journal article" date="2014" name="Genome Biol. Evol.">
        <title>Acetic acid bacteria genomes reveal functional traits for adaptation to life in insect guts.</title>
        <authorList>
            <person name="Chouaia B."/>
            <person name="Gaiarsa S."/>
            <person name="Crotti E."/>
            <person name="Comandatore F."/>
            <person name="Degli Esposti M."/>
            <person name="Ricci I."/>
            <person name="Alma A."/>
            <person name="Favia G."/>
            <person name="Bandi C."/>
            <person name="Daffonchio D."/>
        </authorList>
    </citation>
    <scope>NUCLEOTIDE SEQUENCE [LARGE SCALE GENOMIC DNA]</scope>
    <source>
        <strain evidence="8 9">SF2.1</strain>
    </source>
</reference>
<dbReference type="PANTHER" id="PTHR33692">
    <property type="entry name" value="RIBOSOME MATURATION FACTOR RIMM"/>
    <property type="match status" value="1"/>
</dbReference>
<dbReference type="PANTHER" id="PTHR33692:SF1">
    <property type="entry name" value="RIBOSOME MATURATION FACTOR RIMM"/>
    <property type="match status" value="1"/>
</dbReference>
<comment type="caution">
    <text evidence="8">The sequence shown here is derived from an EMBL/GenBank/DDBJ whole genome shotgun (WGS) entry which is preliminary data.</text>
</comment>
<feature type="domain" description="Ribosome maturation factor RimM PRC barrel" evidence="7">
    <location>
        <begin position="107"/>
        <end position="177"/>
    </location>
</feature>
<dbReference type="Gene3D" id="2.40.30.60">
    <property type="entry name" value="RimM"/>
    <property type="match status" value="1"/>
</dbReference>
<evidence type="ECO:0000256" key="5">
    <source>
        <dbReference type="HAMAP-Rule" id="MF_00014"/>
    </source>
</evidence>
<dbReference type="Pfam" id="PF24986">
    <property type="entry name" value="PRC_RimM"/>
    <property type="match status" value="1"/>
</dbReference>
<evidence type="ECO:0000256" key="1">
    <source>
        <dbReference type="ARBA" id="ARBA00022490"/>
    </source>
</evidence>